<dbReference type="EMBL" id="FPJW01000006">
    <property type="protein sequence ID" value="SFX51444.1"/>
    <property type="molecule type" value="Genomic_DNA"/>
</dbReference>
<organism evidence="1 2">
    <name type="scientific">Marinospirillum alkaliphilum DSM 21637</name>
    <dbReference type="NCBI Taxonomy" id="1122209"/>
    <lineage>
        <taxon>Bacteria</taxon>
        <taxon>Pseudomonadati</taxon>
        <taxon>Pseudomonadota</taxon>
        <taxon>Gammaproteobacteria</taxon>
        <taxon>Oceanospirillales</taxon>
        <taxon>Oceanospirillaceae</taxon>
        <taxon>Marinospirillum</taxon>
    </lineage>
</organism>
<keyword evidence="2" id="KW-1185">Reference proteome</keyword>
<dbReference type="Proteomes" id="UP000182350">
    <property type="component" value="Unassembled WGS sequence"/>
</dbReference>
<reference evidence="1 2" key="1">
    <citation type="submission" date="2016-11" db="EMBL/GenBank/DDBJ databases">
        <authorList>
            <person name="Jaros S."/>
            <person name="Januszkiewicz K."/>
            <person name="Wedrychowicz H."/>
        </authorList>
    </citation>
    <scope>NUCLEOTIDE SEQUENCE [LARGE SCALE GENOMIC DNA]</scope>
    <source>
        <strain evidence="1 2">DSM 21637</strain>
    </source>
</reference>
<dbReference type="InterPro" id="IPR018642">
    <property type="entry name" value="DUF2066"/>
</dbReference>
<name>A0A1K1XQX0_9GAMM</name>
<dbReference type="OrthoDB" id="6195299at2"/>
<dbReference type="AlphaFoldDB" id="A0A1K1XQX0"/>
<gene>
    <name evidence="1" type="ORF">SAMN02745752_01955</name>
</gene>
<sequence>MKRVKLTQILLLAGKTLLLTLLLLQPALAERVEGLYTLRGLVPDSSDATRAKAANQMLQELLVRVSGTRKVLEKMPPEDFLVEPGAFRDHPQRALWQALSNAQTLVNQFSYSSSNELIMLENGNQVRAQQLELEFDAAGVNQLLRRMEAPVWDINRPRTLFWIALEGRQGRYLVSPQSNEPLSDALKAHAVRRGIPMVLPDSEQHPFPPTLLSDVWGGFGQQILESSAPYRPDAVVVARIQPAGNNWSVQWQLFTGMDSVWHRSSAATLGAVLNDGVDFAAEELSRRYASQPGQGAGRYRILVSDVKQARDYAELMRYLNALSLTSQVRVVQANGQQLLLEVTLRGGLDQLRANLALDGRLTEASFLGLQQLSSSFDPGRENQQQERATGQVDAYLRWQTRQE</sequence>
<evidence type="ECO:0000313" key="2">
    <source>
        <dbReference type="Proteomes" id="UP000182350"/>
    </source>
</evidence>
<protein>
    <recommendedName>
        <fullName evidence="3">DUF2066 domain-containing protein</fullName>
    </recommendedName>
</protein>
<dbReference type="Pfam" id="PF09839">
    <property type="entry name" value="DUF2066"/>
    <property type="match status" value="2"/>
</dbReference>
<proteinExistence type="predicted"/>
<dbReference type="STRING" id="1122209.SAMN02745752_01955"/>
<accession>A0A1K1XQX0</accession>
<evidence type="ECO:0008006" key="3">
    <source>
        <dbReference type="Google" id="ProtNLM"/>
    </source>
</evidence>
<evidence type="ECO:0000313" key="1">
    <source>
        <dbReference type="EMBL" id="SFX51444.1"/>
    </source>
</evidence>